<feature type="transmembrane region" description="Helical" evidence="1">
    <location>
        <begin position="51"/>
        <end position="68"/>
    </location>
</feature>
<feature type="transmembrane region" description="Helical" evidence="1">
    <location>
        <begin position="243"/>
        <end position="269"/>
    </location>
</feature>
<proteinExistence type="predicted"/>
<keyword evidence="1" id="KW-1133">Transmembrane helix</keyword>
<reference evidence="3" key="2">
    <citation type="submission" date="2024-04" db="EMBL/GenBank/DDBJ databases">
        <authorList>
            <person name="Chen Y."/>
            <person name="Shah S."/>
            <person name="Dougan E. K."/>
            <person name="Thang M."/>
            <person name="Chan C."/>
        </authorList>
    </citation>
    <scope>NUCLEOTIDE SEQUENCE [LARGE SCALE GENOMIC DNA]</scope>
</reference>
<dbReference type="EMBL" id="CAMXCT030006677">
    <property type="protein sequence ID" value="CAL4805432.1"/>
    <property type="molecule type" value="Genomic_DNA"/>
</dbReference>
<evidence type="ECO:0000313" key="3">
    <source>
        <dbReference type="EMBL" id="CAL1171495.1"/>
    </source>
</evidence>
<feature type="transmembrane region" description="Helical" evidence="1">
    <location>
        <begin position="149"/>
        <end position="170"/>
    </location>
</feature>
<evidence type="ECO:0000313" key="4">
    <source>
        <dbReference type="EMBL" id="CAL4805432.1"/>
    </source>
</evidence>
<dbReference type="OrthoDB" id="420061at2759"/>
<feature type="transmembrane region" description="Helical" evidence="1">
    <location>
        <begin position="80"/>
        <end position="105"/>
    </location>
</feature>
<accession>A0A9P1GNJ3</accession>
<dbReference type="AlphaFoldDB" id="A0A9P1GNJ3"/>
<organism evidence="2">
    <name type="scientific">Cladocopium goreaui</name>
    <dbReference type="NCBI Taxonomy" id="2562237"/>
    <lineage>
        <taxon>Eukaryota</taxon>
        <taxon>Sar</taxon>
        <taxon>Alveolata</taxon>
        <taxon>Dinophyceae</taxon>
        <taxon>Suessiales</taxon>
        <taxon>Symbiodiniaceae</taxon>
        <taxon>Cladocopium</taxon>
    </lineage>
</organism>
<evidence type="ECO:0000313" key="5">
    <source>
        <dbReference type="Proteomes" id="UP001152797"/>
    </source>
</evidence>
<keyword evidence="5" id="KW-1185">Reference proteome</keyword>
<comment type="caution">
    <text evidence="2">The sequence shown here is derived from an EMBL/GenBank/DDBJ whole genome shotgun (WGS) entry which is preliminary data.</text>
</comment>
<gene>
    <name evidence="2" type="ORF">C1SCF055_LOCUS42716</name>
</gene>
<evidence type="ECO:0000256" key="1">
    <source>
        <dbReference type="SAM" id="Phobius"/>
    </source>
</evidence>
<sequence>MLECNACCMPVEDKAPKSRSIFLGLLILYISLACIVTCSWALHWLDRNCSLALYGTLLGLLPGALHGRNSRTADAPGRHWRYLGVATVFVVGCCVAIFPFFPVFPWYSFLEVPSRSILRWVDAISCAGVTVIAALCFKIQHPPSNYVRHAVWAVFGSWLLVTLLAALVFFPKEYHPLLQHAAWHLEGIDFVWIAWLMTDRITALADRPSYTLSNSGPIIRTAAICFHLRIMTETFLGVKNVSLAIQMVFASIFLMLWMFLCVRIALCLARSFWLLHKELHVVQGAPEAEARWALDVVRLEILACALITFSCTTLWWLPYKVLSWAEDQHVADQVLLIPVVVAHRFNHLIKAASVAALSGLLWPRHTSGSDKTIEKLDRAPTMSIRLSDPDLWTDKVHELANRGVTLTSLLNFWRKLEQVMPSFDPQVSTTNDVVRLAIIPLSHDRSTGEGHALAPLWSQGEPVRAQCMVTHNWSNLFHHLVAGIFADALEKEYYAGVAEMLLHPDGCQELENSIQVPFQTSFYQARNISSKSYWVCAFSVNQHACICDNFGRAPPEGTPEFEEWDLKRRDSKTGVVFPLCPCKQRKIYNNEPALCEMNKFDAMMRHLNRKQDGFSHLVVADTAFDVFTRAWCIAEIVESGRSRIRQQIKLYSEATLDSNYQRLSSIDVRCCKASRPEDREMILESITDIEQFNSDLRWRIFGTEGLLSKWLDGPSRAKLVSRVLRRAGTFGGHLSSGSTLDPMDSV</sequence>
<dbReference type="EMBL" id="CAMXCT020006677">
    <property type="protein sequence ID" value="CAL1171495.1"/>
    <property type="molecule type" value="Genomic_DNA"/>
</dbReference>
<feature type="transmembrane region" description="Helical" evidence="1">
    <location>
        <begin position="21"/>
        <end position="45"/>
    </location>
</feature>
<dbReference type="EMBL" id="CAMXCT010006677">
    <property type="protein sequence ID" value="CAI4018120.1"/>
    <property type="molecule type" value="Genomic_DNA"/>
</dbReference>
<evidence type="ECO:0000313" key="2">
    <source>
        <dbReference type="EMBL" id="CAI4018120.1"/>
    </source>
</evidence>
<name>A0A9P1GNJ3_9DINO</name>
<feature type="transmembrane region" description="Helical" evidence="1">
    <location>
        <begin position="117"/>
        <end position="137"/>
    </location>
</feature>
<reference evidence="2" key="1">
    <citation type="submission" date="2022-10" db="EMBL/GenBank/DDBJ databases">
        <authorList>
            <person name="Chen Y."/>
            <person name="Dougan E. K."/>
            <person name="Chan C."/>
            <person name="Rhodes N."/>
            <person name="Thang M."/>
        </authorList>
    </citation>
    <scope>NUCLEOTIDE SEQUENCE</scope>
</reference>
<keyword evidence="1" id="KW-0472">Membrane</keyword>
<keyword evidence="1" id="KW-0812">Transmembrane</keyword>
<dbReference type="Proteomes" id="UP001152797">
    <property type="component" value="Unassembled WGS sequence"/>
</dbReference>
<feature type="transmembrane region" description="Helical" evidence="1">
    <location>
        <begin position="299"/>
        <end position="317"/>
    </location>
</feature>
<protein>
    <submittedName>
        <fullName evidence="4">Dynein heavy chain 12, axonemal</fullName>
    </submittedName>
</protein>